<organism evidence="2 7">
    <name type="scientific">Bacteroides thetaiotaomicron</name>
    <dbReference type="NCBI Taxonomy" id="818"/>
    <lineage>
        <taxon>Bacteria</taxon>
        <taxon>Pseudomonadati</taxon>
        <taxon>Bacteroidota</taxon>
        <taxon>Bacteroidia</taxon>
        <taxon>Bacteroidales</taxon>
        <taxon>Bacteroidaceae</taxon>
        <taxon>Bacteroides</taxon>
    </lineage>
</organism>
<evidence type="ECO:0000313" key="1">
    <source>
        <dbReference type="EMBL" id="KAB4309731.1"/>
    </source>
</evidence>
<reference evidence="7 8" key="2">
    <citation type="journal article" date="2019" name="Nat. Med.">
        <title>A library of human gut bacterial isolates paired with longitudinal multiomics data enables mechanistic microbiome research.</title>
        <authorList>
            <person name="Poyet M."/>
            <person name="Groussin M."/>
            <person name="Gibbons S.M."/>
            <person name="Avila-Pacheco J."/>
            <person name="Jiang X."/>
            <person name="Kearney S.M."/>
            <person name="Perrotta A.R."/>
            <person name="Berdy B."/>
            <person name="Zhao S."/>
            <person name="Lieberman T.D."/>
            <person name="Swanson P.K."/>
            <person name="Smith M."/>
            <person name="Roesemann S."/>
            <person name="Alexander J.E."/>
            <person name="Rich S.A."/>
            <person name="Livny J."/>
            <person name="Vlamakis H."/>
            <person name="Clish C."/>
            <person name="Bullock K."/>
            <person name="Deik A."/>
            <person name="Scott J."/>
            <person name="Pierce K.A."/>
            <person name="Xavier R.J."/>
            <person name="Alm E.J."/>
        </authorList>
    </citation>
    <scope>NUCLEOTIDE SEQUENCE [LARGE SCALE GENOMIC DNA]</scope>
    <source>
        <strain evidence="2 7">BIOML-A162</strain>
        <strain evidence="1 8">BIOML-A188</strain>
    </source>
</reference>
<evidence type="ECO:0000313" key="5">
    <source>
        <dbReference type="Proteomes" id="UP000283616"/>
    </source>
</evidence>
<dbReference type="EMBL" id="QSJP01000002">
    <property type="protein sequence ID" value="RHD90925.1"/>
    <property type="molecule type" value="Genomic_DNA"/>
</dbReference>
<accession>A0A139KET1</accession>
<evidence type="ECO:0000313" key="8">
    <source>
        <dbReference type="Proteomes" id="UP000440614"/>
    </source>
</evidence>
<dbReference type="Proteomes" id="UP000284785">
    <property type="component" value="Unassembled WGS sequence"/>
</dbReference>
<reference evidence="5 6" key="1">
    <citation type="submission" date="2018-08" db="EMBL/GenBank/DDBJ databases">
        <title>A genome reference for cultivated species of the human gut microbiota.</title>
        <authorList>
            <person name="Zou Y."/>
            <person name="Xue W."/>
            <person name="Luo G."/>
        </authorList>
    </citation>
    <scope>NUCLEOTIDE SEQUENCE [LARGE SCALE GENOMIC DNA]</scope>
    <source>
        <strain evidence="4 5">AF37-12</strain>
        <strain evidence="3 6">AM30-26</strain>
    </source>
</reference>
<dbReference type="EMBL" id="WCRY01000012">
    <property type="protein sequence ID" value="KAB4481251.1"/>
    <property type="molecule type" value="Genomic_DNA"/>
</dbReference>
<dbReference type="AlphaFoldDB" id="A0A139KET1"/>
<dbReference type="EMBL" id="WCSY01000017">
    <property type="protein sequence ID" value="KAB4309731.1"/>
    <property type="molecule type" value="Genomic_DNA"/>
</dbReference>
<dbReference type="Proteomes" id="UP000440614">
    <property type="component" value="Unassembled WGS sequence"/>
</dbReference>
<dbReference type="EMBL" id="QROV01000003">
    <property type="protein sequence ID" value="RHL63737.1"/>
    <property type="molecule type" value="Genomic_DNA"/>
</dbReference>
<proteinExistence type="predicted"/>
<evidence type="ECO:0000313" key="3">
    <source>
        <dbReference type="EMBL" id="RHD90925.1"/>
    </source>
</evidence>
<dbReference type="Proteomes" id="UP000436858">
    <property type="component" value="Unassembled WGS sequence"/>
</dbReference>
<comment type="caution">
    <text evidence="2">The sequence shown here is derived from an EMBL/GenBank/DDBJ whole genome shotgun (WGS) entry which is preliminary data.</text>
</comment>
<protein>
    <submittedName>
        <fullName evidence="2">Uncharacterized protein</fullName>
    </submittedName>
</protein>
<name>A0A139KET1_BACT4</name>
<sequence length="76" mass="9101">MKSFAHKDNLYHKEKSSNIRQKRDIKRPFFAKCIIFRNFPLSHREYLLLKAINMKSISAGFYIYDINQNSTYPSIL</sequence>
<evidence type="ECO:0000313" key="4">
    <source>
        <dbReference type="EMBL" id="RHL63737.1"/>
    </source>
</evidence>
<dbReference type="Proteomes" id="UP000283616">
    <property type="component" value="Unassembled WGS sequence"/>
</dbReference>
<evidence type="ECO:0000313" key="7">
    <source>
        <dbReference type="Proteomes" id="UP000436858"/>
    </source>
</evidence>
<evidence type="ECO:0000313" key="2">
    <source>
        <dbReference type="EMBL" id="KAB4481251.1"/>
    </source>
</evidence>
<evidence type="ECO:0000313" key="6">
    <source>
        <dbReference type="Proteomes" id="UP000284785"/>
    </source>
</evidence>
<gene>
    <name evidence="4" type="ORF">DW011_03825</name>
    <name evidence="3" type="ORF">DW780_02905</name>
    <name evidence="2" type="ORF">GAN91_13270</name>
    <name evidence="1" type="ORF">GAO51_17740</name>
</gene>